<accession>A0A857N4W9</accession>
<reference evidence="3" key="1">
    <citation type="journal article" date="2020" name="Microorganisms">
        <title>Complete Genome of a Member of a New Bacterial Lineage in the Microgenomates Group Reveals an Unusual Nucleotide Composition Disparity Between Two Strands of DNA and Limited Metabolic Potential.</title>
        <authorList>
            <person name="Kadnikov V.V."/>
            <person name="Mardanov A.V."/>
            <person name="Beletsky A.V."/>
            <person name="Karnachuk O.V."/>
            <person name="Ravin N.V."/>
        </authorList>
    </citation>
    <scope>NUCLEOTIDE SEQUENCE [LARGE SCALE GENOMIC DNA]</scope>
</reference>
<dbReference type="EMBL" id="CP047901">
    <property type="protein sequence ID" value="QHO63034.1"/>
    <property type="molecule type" value="Genomic_DNA"/>
</dbReference>
<dbReference type="PANTHER" id="PTHR23526">
    <property type="entry name" value="INTEGRAL MEMBRANE TRANSPORT PROTEIN-RELATED"/>
    <property type="match status" value="1"/>
</dbReference>
<sequence>MDMIRRWWWRRKNRSESNLQASYWNTFFRAMAIGLLGIFVPIYVYLIGVEWGSGWKTGVVFLMFFLALTRLTVIVAVWVTARLIEVKGFRWSITVAGFLGVVYYGLLVMAERSVWWLVPASVVLGFEIVLYWIPRLSMNVDFGHKERMGKEIGVRNMINRGSSVLGPFAGGVIAGMWGFDILFGVGVSVLVMSLIPIYFMEKHKHEDGVGFGDLVSFWKDEKQSLVSFWGQGIMDGVSAWIWPLFVFIVIGSLEELGAVTSAALGVSMLGVFLASKSFDWLRSFGGDEDERLFVTGNVITAVMMVVRGLARGVWSVFGLDLLYQAALPWMSVPLYGYIYTLAERKGVVRVISYREIFYSLGVVLVAVVGVVVLMWPGGWQIVFGIGALGGLMTLPMRKESNQ</sequence>
<feature type="transmembrane region" description="Helical" evidence="1">
    <location>
        <begin position="326"/>
        <end position="344"/>
    </location>
</feature>
<keyword evidence="1" id="KW-0472">Membrane</keyword>
<feature type="transmembrane region" description="Helical" evidence="1">
    <location>
        <begin position="356"/>
        <end position="375"/>
    </location>
</feature>
<evidence type="ECO:0000256" key="1">
    <source>
        <dbReference type="SAM" id="Phobius"/>
    </source>
</evidence>
<feature type="transmembrane region" description="Helical" evidence="1">
    <location>
        <begin position="228"/>
        <end position="250"/>
    </location>
</feature>
<proteinExistence type="predicted"/>
<feature type="transmembrane region" description="Helical" evidence="1">
    <location>
        <begin position="181"/>
        <end position="199"/>
    </location>
</feature>
<evidence type="ECO:0000313" key="2">
    <source>
        <dbReference type="EMBL" id="QHO63034.1"/>
    </source>
</evidence>
<keyword evidence="3" id="KW-1185">Reference proteome</keyword>
<keyword evidence="1" id="KW-0812">Transmembrane</keyword>
<dbReference type="KEGG" id="caqa:MICH65_0053"/>
<dbReference type="InterPro" id="IPR036259">
    <property type="entry name" value="MFS_trans_sf"/>
</dbReference>
<dbReference type="AlphaFoldDB" id="A0A857N4W9"/>
<feature type="transmembrane region" description="Helical" evidence="1">
    <location>
        <begin position="21"/>
        <end position="46"/>
    </location>
</feature>
<organism evidence="2 3">
    <name type="scientific">Candidatus Chazhemtobacterium aquaticus</name>
    <dbReference type="NCBI Taxonomy" id="2715735"/>
    <lineage>
        <taxon>Bacteria</taxon>
        <taxon>Candidatus Chazhemtobacteraceae</taxon>
        <taxon>Candidatus Chazhemtobacterium</taxon>
    </lineage>
</organism>
<protein>
    <submittedName>
        <fullName evidence="2">Major facilitator superfamily transporter</fullName>
    </submittedName>
</protein>
<dbReference type="Gene3D" id="1.20.1250.20">
    <property type="entry name" value="MFS general substrate transporter like domains"/>
    <property type="match status" value="1"/>
</dbReference>
<keyword evidence="1" id="KW-1133">Transmembrane helix</keyword>
<dbReference type="SUPFAM" id="SSF103473">
    <property type="entry name" value="MFS general substrate transporter"/>
    <property type="match status" value="2"/>
</dbReference>
<feature type="transmembrane region" description="Helical" evidence="1">
    <location>
        <begin position="256"/>
        <end position="274"/>
    </location>
</feature>
<evidence type="ECO:0000313" key="3">
    <source>
        <dbReference type="Proteomes" id="UP000463983"/>
    </source>
</evidence>
<feature type="transmembrane region" description="Helical" evidence="1">
    <location>
        <begin position="91"/>
        <end position="110"/>
    </location>
</feature>
<feature type="transmembrane region" description="Helical" evidence="1">
    <location>
        <begin position="58"/>
        <end position="79"/>
    </location>
</feature>
<dbReference type="Proteomes" id="UP000463983">
    <property type="component" value="Chromosome"/>
</dbReference>
<dbReference type="InterPro" id="IPR052528">
    <property type="entry name" value="Sugar_transport-like"/>
</dbReference>
<gene>
    <name evidence="2" type="ORF">MICH65_0053</name>
</gene>
<name>A0A857N4W9_9BACT</name>
<dbReference type="PANTHER" id="PTHR23526:SF2">
    <property type="entry name" value="MAJOR FACILITATOR SUPERFAMILY (MFS) PROFILE DOMAIN-CONTAINING PROTEIN"/>
    <property type="match status" value="1"/>
</dbReference>
<feature type="transmembrane region" description="Helical" evidence="1">
    <location>
        <begin position="381"/>
        <end position="397"/>
    </location>
</feature>
<feature type="transmembrane region" description="Helical" evidence="1">
    <location>
        <begin position="116"/>
        <end position="136"/>
    </location>
</feature>